<evidence type="ECO:0000313" key="1">
    <source>
        <dbReference type="EMBL" id="CAG8752360.1"/>
    </source>
</evidence>
<name>A0ACA9QGZ9_9GLOM</name>
<keyword evidence="2" id="KW-1185">Reference proteome</keyword>
<accession>A0ACA9QGZ9</accession>
<feature type="non-terminal residue" evidence="1">
    <location>
        <position position="57"/>
    </location>
</feature>
<gene>
    <name evidence="1" type="ORF">RPERSI_LOCUS14327</name>
</gene>
<dbReference type="EMBL" id="CAJVQC010032891">
    <property type="protein sequence ID" value="CAG8752360.1"/>
    <property type="molecule type" value="Genomic_DNA"/>
</dbReference>
<dbReference type="Proteomes" id="UP000789920">
    <property type="component" value="Unassembled WGS sequence"/>
</dbReference>
<protein>
    <submittedName>
        <fullName evidence="1">33488_t:CDS:1</fullName>
    </submittedName>
</protein>
<evidence type="ECO:0000313" key="2">
    <source>
        <dbReference type="Proteomes" id="UP000789920"/>
    </source>
</evidence>
<sequence>PTAFDIYKKLSSWYKILDHSSATNQNALVILKAFQSADEIIPTLPTELPIYSKDKLT</sequence>
<feature type="non-terminal residue" evidence="1">
    <location>
        <position position="1"/>
    </location>
</feature>
<reference evidence="1" key="1">
    <citation type="submission" date="2021-06" db="EMBL/GenBank/DDBJ databases">
        <authorList>
            <person name="Kallberg Y."/>
            <person name="Tangrot J."/>
            <person name="Rosling A."/>
        </authorList>
    </citation>
    <scope>NUCLEOTIDE SEQUENCE</scope>
    <source>
        <strain evidence="1">MA461A</strain>
    </source>
</reference>
<proteinExistence type="predicted"/>
<comment type="caution">
    <text evidence="1">The sequence shown here is derived from an EMBL/GenBank/DDBJ whole genome shotgun (WGS) entry which is preliminary data.</text>
</comment>
<organism evidence="1 2">
    <name type="scientific">Racocetra persica</name>
    <dbReference type="NCBI Taxonomy" id="160502"/>
    <lineage>
        <taxon>Eukaryota</taxon>
        <taxon>Fungi</taxon>
        <taxon>Fungi incertae sedis</taxon>
        <taxon>Mucoromycota</taxon>
        <taxon>Glomeromycotina</taxon>
        <taxon>Glomeromycetes</taxon>
        <taxon>Diversisporales</taxon>
        <taxon>Gigasporaceae</taxon>
        <taxon>Racocetra</taxon>
    </lineage>
</organism>